<gene>
    <name evidence="1" type="ORF">RPERSI_LOCUS35011</name>
</gene>
<sequence length="50" mass="6032">IDELEKNNKQLLSENETLKKKLSERFTNQEDRIHSIIEIAKKERSNLYED</sequence>
<protein>
    <submittedName>
        <fullName evidence="1">16220_t:CDS:1</fullName>
    </submittedName>
</protein>
<reference evidence="1" key="1">
    <citation type="submission" date="2021-06" db="EMBL/GenBank/DDBJ databases">
        <authorList>
            <person name="Kallberg Y."/>
            <person name="Tangrot J."/>
            <person name="Rosling A."/>
        </authorList>
    </citation>
    <scope>NUCLEOTIDE SEQUENCE</scope>
    <source>
        <strain evidence="1">MA461A</strain>
    </source>
</reference>
<evidence type="ECO:0000313" key="2">
    <source>
        <dbReference type="Proteomes" id="UP000789920"/>
    </source>
</evidence>
<feature type="non-terminal residue" evidence="1">
    <location>
        <position position="50"/>
    </location>
</feature>
<dbReference type="EMBL" id="CAJVQC010159784">
    <property type="protein sequence ID" value="CAG8848222.1"/>
    <property type="molecule type" value="Genomic_DNA"/>
</dbReference>
<accession>A0ACA9STN1</accession>
<evidence type="ECO:0000313" key="1">
    <source>
        <dbReference type="EMBL" id="CAG8848222.1"/>
    </source>
</evidence>
<keyword evidence="2" id="KW-1185">Reference proteome</keyword>
<organism evidence="1 2">
    <name type="scientific">Racocetra persica</name>
    <dbReference type="NCBI Taxonomy" id="160502"/>
    <lineage>
        <taxon>Eukaryota</taxon>
        <taxon>Fungi</taxon>
        <taxon>Fungi incertae sedis</taxon>
        <taxon>Mucoromycota</taxon>
        <taxon>Glomeromycotina</taxon>
        <taxon>Glomeromycetes</taxon>
        <taxon>Diversisporales</taxon>
        <taxon>Gigasporaceae</taxon>
        <taxon>Racocetra</taxon>
    </lineage>
</organism>
<comment type="caution">
    <text evidence="1">The sequence shown here is derived from an EMBL/GenBank/DDBJ whole genome shotgun (WGS) entry which is preliminary data.</text>
</comment>
<proteinExistence type="predicted"/>
<feature type="non-terminal residue" evidence="1">
    <location>
        <position position="1"/>
    </location>
</feature>
<dbReference type="Proteomes" id="UP000789920">
    <property type="component" value="Unassembled WGS sequence"/>
</dbReference>
<name>A0ACA9STN1_9GLOM</name>